<gene>
    <name evidence="1" type="ORF">BSTOLATCC_MIC20277</name>
</gene>
<proteinExistence type="predicted"/>
<dbReference type="InterPro" id="IPR011043">
    <property type="entry name" value="Gal_Oxase/kelch_b-propeller"/>
</dbReference>
<sequence>MVDKQYIEPGETFVAHQNDPSGHIPKLKQTFQDYIDTSSPKGLLYLIDSSHNLLIYNADSNTKEKQILETPEPLDYGTCMAQLPNGKLFFYGRYQGSGITLLIDENWLVHKLPSGKPCRWSSAIFFNNSIYCFGGKDQNDHRLPLSRRFDLDENWWIELTQMPQACFNCDSVIFNRNILISGVSIKNLLLYSIDTDSFSTIPYDFAKNKRKILINAEKKLYLIESRNRSIYESDIESYTNWRKIGDSPIDIHPFQVYWTHNKGEICIGCINYASSEYYFKFDLDKKTLVKLE</sequence>
<dbReference type="Proteomes" id="UP001162131">
    <property type="component" value="Unassembled WGS sequence"/>
</dbReference>
<dbReference type="InterPro" id="IPR015915">
    <property type="entry name" value="Kelch-typ_b-propeller"/>
</dbReference>
<comment type="caution">
    <text evidence="1">The sequence shown here is derived from an EMBL/GenBank/DDBJ whole genome shotgun (WGS) entry which is preliminary data.</text>
</comment>
<protein>
    <recommendedName>
        <fullName evidence="3">Kelch motif family protein</fullName>
    </recommendedName>
</protein>
<accession>A0AAU9J354</accession>
<reference evidence="1" key="1">
    <citation type="submission" date="2021-09" db="EMBL/GenBank/DDBJ databases">
        <authorList>
            <consortium name="AG Swart"/>
            <person name="Singh M."/>
            <person name="Singh A."/>
            <person name="Seah K."/>
            <person name="Emmerich C."/>
        </authorList>
    </citation>
    <scope>NUCLEOTIDE SEQUENCE</scope>
    <source>
        <strain evidence="1">ATCC30299</strain>
    </source>
</reference>
<dbReference type="EMBL" id="CAJZBQ010000019">
    <property type="protein sequence ID" value="CAG9317972.1"/>
    <property type="molecule type" value="Genomic_DNA"/>
</dbReference>
<evidence type="ECO:0000313" key="2">
    <source>
        <dbReference type="Proteomes" id="UP001162131"/>
    </source>
</evidence>
<dbReference type="Gene3D" id="2.120.10.80">
    <property type="entry name" value="Kelch-type beta propeller"/>
    <property type="match status" value="1"/>
</dbReference>
<evidence type="ECO:0000313" key="1">
    <source>
        <dbReference type="EMBL" id="CAG9317972.1"/>
    </source>
</evidence>
<evidence type="ECO:0008006" key="3">
    <source>
        <dbReference type="Google" id="ProtNLM"/>
    </source>
</evidence>
<dbReference type="AlphaFoldDB" id="A0AAU9J354"/>
<organism evidence="1 2">
    <name type="scientific">Blepharisma stoltei</name>
    <dbReference type="NCBI Taxonomy" id="1481888"/>
    <lineage>
        <taxon>Eukaryota</taxon>
        <taxon>Sar</taxon>
        <taxon>Alveolata</taxon>
        <taxon>Ciliophora</taxon>
        <taxon>Postciliodesmatophora</taxon>
        <taxon>Heterotrichea</taxon>
        <taxon>Heterotrichida</taxon>
        <taxon>Blepharismidae</taxon>
        <taxon>Blepharisma</taxon>
    </lineage>
</organism>
<keyword evidence="2" id="KW-1185">Reference proteome</keyword>
<name>A0AAU9J354_9CILI</name>
<dbReference type="SUPFAM" id="SSF50965">
    <property type="entry name" value="Galactose oxidase, central domain"/>
    <property type="match status" value="1"/>
</dbReference>